<feature type="transmembrane region" description="Helical" evidence="1">
    <location>
        <begin position="159"/>
        <end position="181"/>
    </location>
</feature>
<keyword evidence="4" id="KW-1185">Reference proteome</keyword>
<dbReference type="SMART" id="SM00014">
    <property type="entry name" value="acidPPc"/>
    <property type="match status" value="1"/>
</dbReference>
<accession>A0A412GIF8</accession>
<name>A0A412GIF8_9BACT</name>
<dbReference type="PANTHER" id="PTHR14969">
    <property type="entry name" value="SPHINGOSINE-1-PHOSPHATE PHOSPHOHYDROLASE"/>
    <property type="match status" value="1"/>
</dbReference>
<dbReference type="Gene3D" id="1.20.144.10">
    <property type="entry name" value="Phosphatidic acid phosphatase type 2/haloperoxidase"/>
    <property type="match status" value="1"/>
</dbReference>
<evidence type="ECO:0000313" key="3">
    <source>
        <dbReference type="EMBL" id="RGR94563.1"/>
    </source>
</evidence>
<comment type="caution">
    <text evidence="3">The sequence shown here is derived from an EMBL/GenBank/DDBJ whole genome shotgun (WGS) entry which is preliminary data.</text>
</comment>
<feature type="transmembrane region" description="Helical" evidence="1">
    <location>
        <begin position="215"/>
        <end position="235"/>
    </location>
</feature>
<protein>
    <submittedName>
        <fullName evidence="3">Phosphatase PAP2 family protein</fullName>
    </submittedName>
</protein>
<evidence type="ECO:0000256" key="1">
    <source>
        <dbReference type="SAM" id="Phobius"/>
    </source>
</evidence>
<reference evidence="3 4" key="1">
    <citation type="submission" date="2018-08" db="EMBL/GenBank/DDBJ databases">
        <title>A genome reference for cultivated species of the human gut microbiota.</title>
        <authorList>
            <person name="Zou Y."/>
            <person name="Xue W."/>
            <person name="Luo G."/>
        </authorList>
    </citation>
    <scope>NUCLEOTIDE SEQUENCE [LARGE SCALE GENOMIC DNA]</scope>
    <source>
        <strain evidence="3 4">AF24-2</strain>
    </source>
</reference>
<dbReference type="EMBL" id="QRUU01000043">
    <property type="protein sequence ID" value="RGR94563.1"/>
    <property type="molecule type" value="Genomic_DNA"/>
</dbReference>
<keyword evidence="1" id="KW-1133">Transmembrane helix</keyword>
<feature type="transmembrane region" description="Helical" evidence="1">
    <location>
        <begin position="29"/>
        <end position="51"/>
    </location>
</feature>
<dbReference type="InterPro" id="IPR000326">
    <property type="entry name" value="PAP2/HPO"/>
</dbReference>
<dbReference type="PANTHER" id="PTHR14969:SF13">
    <property type="entry name" value="AT30094P"/>
    <property type="match status" value="1"/>
</dbReference>
<proteinExistence type="predicted"/>
<evidence type="ECO:0000259" key="2">
    <source>
        <dbReference type="SMART" id="SM00014"/>
    </source>
</evidence>
<dbReference type="SUPFAM" id="SSF48317">
    <property type="entry name" value="Acid phosphatase/Vanadium-dependent haloperoxidase"/>
    <property type="match status" value="1"/>
</dbReference>
<dbReference type="Proteomes" id="UP000285864">
    <property type="component" value="Unassembled WGS sequence"/>
</dbReference>
<dbReference type="Pfam" id="PF01569">
    <property type="entry name" value="PAP2"/>
    <property type="match status" value="1"/>
</dbReference>
<keyword evidence="1" id="KW-0472">Membrane</keyword>
<feature type="domain" description="Phosphatidic acid phosphatase type 2/haloperoxidase" evidence="2">
    <location>
        <begin position="62"/>
        <end position="178"/>
    </location>
</feature>
<organism evidence="3 4">
    <name type="scientific">Phocaeicola coprocola</name>
    <dbReference type="NCBI Taxonomy" id="310298"/>
    <lineage>
        <taxon>Bacteria</taxon>
        <taxon>Pseudomonadati</taxon>
        <taxon>Bacteroidota</taxon>
        <taxon>Bacteroidia</taxon>
        <taxon>Bacteroidales</taxon>
        <taxon>Bacteroidaceae</taxon>
        <taxon>Phocaeicola</taxon>
    </lineage>
</organism>
<keyword evidence="1" id="KW-0812">Transmembrane</keyword>
<evidence type="ECO:0000313" key="4">
    <source>
        <dbReference type="Proteomes" id="UP000285864"/>
    </source>
</evidence>
<dbReference type="InterPro" id="IPR036938">
    <property type="entry name" value="PAP2/HPO_sf"/>
</dbReference>
<feature type="transmembrane region" description="Helical" evidence="1">
    <location>
        <begin position="121"/>
        <end position="147"/>
    </location>
</feature>
<feature type="transmembrane region" description="Helical" evidence="1">
    <location>
        <begin position="58"/>
        <end position="76"/>
    </location>
</feature>
<gene>
    <name evidence="3" type="ORF">DWY20_10035</name>
</gene>
<dbReference type="AlphaFoldDB" id="A0A412GIF8"/>
<sequence length="236" mass="26657">MIDIQQLIEADKELLLTLNGSSSLFWDGFMWTVSGTKIWIPVGAMLLYIIFKNTKFTQGLLILVMLVLTVTLADQFSSGLCKPLFMRFRPAQNPEIMYMVNVVNGYRGGAYGFISSHAANTFAVATFVALLIRNCWMTVIMYIWALIPSFSRIYLGVHYPGDIICGAVAGCVIASLVYWLYAFIEKKYFDQAQYVSGQYTITGFEITDIKVFHTVLLLTYFYAVVAALVVCKSFYF</sequence>
<dbReference type="CDD" id="cd03395">
    <property type="entry name" value="PAP2_like_4"/>
    <property type="match status" value="1"/>
</dbReference>